<dbReference type="PANTHER" id="PTHR34187:SF2">
    <property type="entry name" value="DUF202 DOMAIN-CONTAINING PROTEIN"/>
    <property type="match status" value="1"/>
</dbReference>
<comment type="caution">
    <text evidence="8">The sequence shown here is derived from an EMBL/GenBank/DDBJ whole genome shotgun (WGS) entry which is preliminary data.</text>
</comment>
<organism evidence="8 9">
    <name type="scientific">Jimgerdemannia flammicorona</name>
    <dbReference type="NCBI Taxonomy" id="994334"/>
    <lineage>
        <taxon>Eukaryota</taxon>
        <taxon>Fungi</taxon>
        <taxon>Fungi incertae sedis</taxon>
        <taxon>Mucoromycota</taxon>
        <taxon>Mucoromycotina</taxon>
        <taxon>Endogonomycetes</taxon>
        <taxon>Endogonales</taxon>
        <taxon>Endogonaceae</taxon>
        <taxon>Jimgerdemannia</taxon>
    </lineage>
</organism>
<dbReference type="InterPro" id="IPR052053">
    <property type="entry name" value="IM_YidH-like"/>
</dbReference>
<proteinExistence type="predicted"/>
<keyword evidence="2" id="KW-1003">Cell membrane</keyword>
<feature type="transmembrane region" description="Helical" evidence="6">
    <location>
        <begin position="125"/>
        <end position="146"/>
    </location>
</feature>
<dbReference type="EMBL" id="RBNI01000525">
    <property type="protein sequence ID" value="RUP51706.1"/>
    <property type="molecule type" value="Genomic_DNA"/>
</dbReference>
<evidence type="ECO:0000259" key="7">
    <source>
        <dbReference type="Pfam" id="PF02656"/>
    </source>
</evidence>
<sequence>NDLQEVNSVCLSVYYTSDPAILVSPPRALLGGDYLGCPQVLQPLLSLSLRTYRRPPQSLLDLYTMSLLNTTQPTYGSMVSDTASESGTTFWQHLKQFCNDNMSFSLTLENKGSVARDHLSNERTFLAWIRTSLSLITCGIATTQLMELNKANPKLSKGLGGSFVFLGILFVLFGASRYLSSQTAMTKEKFPLGRTTFAFTTMSVMVVMVAVMMVTMGRG</sequence>
<dbReference type="OrthoDB" id="199599at2759"/>
<gene>
    <name evidence="8" type="ORF">BC936DRAFT_146396</name>
</gene>
<keyword evidence="4 6" id="KW-1133">Transmembrane helix</keyword>
<comment type="subcellular location">
    <subcellularLocation>
        <location evidence="1">Cell membrane</location>
        <topology evidence="1">Multi-pass membrane protein</topology>
    </subcellularLocation>
</comment>
<name>A0A433DLY3_9FUNG</name>
<evidence type="ECO:0000256" key="2">
    <source>
        <dbReference type="ARBA" id="ARBA00022475"/>
    </source>
</evidence>
<feature type="non-terminal residue" evidence="8">
    <location>
        <position position="1"/>
    </location>
</feature>
<keyword evidence="5 6" id="KW-0472">Membrane</keyword>
<dbReference type="Proteomes" id="UP000268093">
    <property type="component" value="Unassembled WGS sequence"/>
</dbReference>
<dbReference type="GO" id="GO:0005886">
    <property type="term" value="C:plasma membrane"/>
    <property type="evidence" value="ECO:0007669"/>
    <property type="project" value="UniProtKB-SubCell"/>
</dbReference>
<dbReference type="PANTHER" id="PTHR34187">
    <property type="entry name" value="FGR18P"/>
    <property type="match status" value="1"/>
</dbReference>
<evidence type="ECO:0000256" key="1">
    <source>
        <dbReference type="ARBA" id="ARBA00004651"/>
    </source>
</evidence>
<accession>A0A433DLY3</accession>
<evidence type="ECO:0000256" key="3">
    <source>
        <dbReference type="ARBA" id="ARBA00022692"/>
    </source>
</evidence>
<evidence type="ECO:0000256" key="6">
    <source>
        <dbReference type="SAM" id="Phobius"/>
    </source>
</evidence>
<evidence type="ECO:0000313" key="9">
    <source>
        <dbReference type="Proteomes" id="UP000268093"/>
    </source>
</evidence>
<dbReference type="AlphaFoldDB" id="A0A433DLY3"/>
<keyword evidence="3 6" id="KW-0812">Transmembrane</keyword>
<feature type="transmembrane region" description="Helical" evidence="6">
    <location>
        <begin position="196"/>
        <end position="216"/>
    </location>
</feature>
<dbReference type="InterPro" id="IPR003807">
    <property type="entry name" value="DUF202"/>
</dbReference>
<evidence type="ECO:0000313" key="8">
    <source>
        <dbReference type="EMBL" id="RUP51706.1"/>
    </source>
</evidence>
<protein>
    <recommendedName>
        <fullName evidence="7">DUF202 domain-containing protein</fullName>
    </recommendedName>
</protein>
<keyword evidence="9" id="KW-1185">Reference proteome</keyword>
<reference evidence="8 9" key="1">
    <citation type="journal article" date="2018" name="New Phytol.">
        <title>Phylogenomics of Endogonaceae and evolution of mycorrhizas within Mucoromycota.</title>
        <authorList>
            <person name="Chang Y."/>
            <person name="Desiro A."/>
            <person name="Na H."/>
            <person name="Sandor L."/>
            <person name="Lipzen A."/>
            <person name="Clum A."/>
            <person name="Barry K."/>
            <person name="Grigoriev I.V."/>
            <person name="Martin F.M."/>
            <person name="Stajich J.E."/>
            <person name="Smith M.E."/>
            <person name="Bonito G."/>
            <person name="Spatafora J.W."/>
        </authorList>
    </citation>
    <scope>NUCLEOTIDE SEQUENCE [LARGE SCALE GENOMIC DNA]</scope>
    <source>
        <strain evidence="8 9">GMNB39</strain>
    </source>
</reference>
<feature type="transmembrane region" description="Helical" evidence="6">
    <location>
        <begin position="158"/>
        <end position="175"/>
    </location>
</feature>
<dbReference type="Pfam" id="PF02656">
    <property type="entry name" value="DUF202"/>
    <property type="match status" value="1"/>
</dbReference>
<evidence type="ECO:0000256" key="4">
    <source>
        <dbReference type="ARBA" id="ARBA00022989"/>
    </source>
</evidence>
<evidence type="ECO:0000256" key="5">
    <source>
        <dbReference type="ARBA" id="ARBA00023136"/>
    </source>
</evidence>
<feature type="domain" description="DUF202" evidence="7">
    <location>
        <begin position="116"/>
        <end position="183"/>
    </location>
</feature>